<keyword evidence="1" id="KW-0812">Transmembrane</keyword>
<sequence length="67" mass="7922">MIVRSVTTNRCIEKLLNHLTKLGPETHYLVLFCALLLTFLLRTYAFSWLERLVMTVTMRNSSTREYL</sequence>
<evidence type="ECO:0000313" key="3">
    <source>
        <dbReference type="Proteomes" id="UP001303046"/>
    </source>
</evidence>
<keyword evidence="3" id="KW-1185">Reference proteome</keyword>
<organism evidence="2 3">
    <name type="scientific">Necator americanus</name>
    <name type="common">Human hookworm</name>
    <dbReference type="NCBI Taxonomy" id="51031"/>
    <lineage>
        <taxon>Eukaryota</taxon>
        <taxon>Metazoa</taxon>
        <taxon>Ecdysozoa</taxon>
        <taxon>Nematoda</taxon>
        <taxon>Chromadorea</taxon>
        <taxon>Rhabditida</taxon>
        <taxon>Rhabditina</taxon>
        <taxon>Rhabditomorpha</taxon>
        <taxon>Strongyloidea</taxon>
        <taxon>Ancylostomatidae</taxon>
        <taxon>Bunostominae</taxon>
        <taxon>Necator</taxon>
    </lineage>
</organism>
<reference evidence="2 3" key="1">
    <citation type="submission" date="2023-08" db="EMBL/GenBank/DDBJ databases">
        <title>A Necator americanus chromosomal reference genome.</title>
        <authorList>
            <person name="Ilik V."/>
            <person name="Petrzelkova K.J."/>
            <person name="Pardy F."/>
            <person name="Fuh T."/>
            <person name="Niatou-Singa F.S."/>
            <person name="Gouil Q."/>
            <person name="Baker L."/>
            <person name="Ritchie M.E."/>
            <person name="Jex A.R."/>
            <person name="Gazzola D."/>
            <person name="Li H."/>
            <person name="Toshio Fujiwara R."/>
            <person name="Zhan B."/>
            <person name="Aroian R.V."/>
            <person name="Pafco B."/>
            <person name="Schwarz E.M."/>
        </authorList>
    </citation>
    <scope>NUCLEOTIDE SEQUENCE [LARGE SCALE GENOMIC DNA]</scope>
    <source>
        <strain evidence="2 3">Aroian</strain>
        <tissue evidence="2">Whole animal</tissue>
    </source>
</reference>
<feature type="transmembrane region" description="Helical" evidence="1">
    <location>
        <begin position="28"/>
        <end position="49"/>
    </location>
</feature>
<dbReference type="Proteomes" id="UP001303046">
    <property type="component" value="Unassembled WGS sequence"/>
</dbReference>
<keyword evidence="1" id="KW-0472">Membrane</keyword>
<comment type="caution">
    <text evidence="2">The sequence shown here is derived from an EMBL/GenBank/DDBJ whole genome shotgun (WGS) entry which is preliminary data.</text>
</comment>
<keyword evidence="1" id="KW-1133">Transmembrane helix</keyword>
<protein>
    <submittedName>
        <fullName evidence="2">Uncharacterized protein</fullName>
    </submittedName>
</protein>
<dbReference type="EMBL" id="JAVFWL010000003">
    <property type="protein sequence ID" value="KAK6745774.1"/>
    <property type="molecule type" value="Genomic_DNA"/>
</dbReference>
<evidence type="ECO:0000313" key="2">
    <source>
        <dbReference type="EMBL" id="KAK6745774.1"/>
    </source>
</evidence>
<proteinExistence type="predicted"/>
<evidence type="ECO:0000256" key="1">
    <source>
        <dbReference type="SAM" id="Phobius"/>
    </source>
</evidence>
<accession>A0ABR1D5I2</accession>
<name>A0ABR1D5I2_NECAM</name>
<gene>
    <name evidence="2" type="primary">Necator_chrIII.g12864</name>
    <name evidence="2" type="ORF">RB195_012097</name>
</gene>